<reference evidence="13" key="1">
    <citation type="submission" date="2021-05" db="EMBL/GenBank/DDBJ databases">
        <authorList>
            <person name="Khan N."/>
        </authorList>
    </citation>
    <scope>NUCLEOTIDE SEQUENCE</scope>
</reference>
<dbReference type="GO" id="GO:0008168">
    <property type="term" value="F:methyltransferase activity"/>
    <property type="evidence" value="ECO:0007669"/>
    <property type="project" value="UniProtKB-KW"/>
</dbReference>
<evidence type="ECO:0000256" key="10">
    <source>
        <dbReference type="ARBA" id="ARBA00023163"/>
    </source>
</evidence>
<evidence type="ECO:0000256" key="3">
    <source>
        <dbReference type="ARBA" id="ARBA00022679"/>
    </source>
</evidence>
<comment type="caution">
    <text evidence="13">The sequence shown here is derived from an EMBL/GenBank/DDBJ whole genome shotgun (WGS) entry which is preliminary data.</text>
</comment>
<dbReference type="GO" id="GO:0043565">
    <property type="term" value="F:sequence-specific DNA binding"/>
    <property type="evidence" value="ECO:0007669"/>
    <property type="project" value="InterPro"/>
</dbReference>
<evidence type="ECO:0000313" key="14">
    <source>
        <dbReference type="Proteomes" id="UP000693738"/>
    </source>
</evidence>
<name>A0A8J2NNR8_FUSEQ</name>
<dbReference type="Pfam" id="PF02805">
    <property type="entry name" value="Ada_Zn_binding"/>
    <property type="match status" value="1"/>
</dbReference>
<organism evidence="13 14">
    <name type="scientific">Fusarium equiseti</name>
    <name type="common">Fusarium scirpi</name>
    <dbReference type="NCBI Taxonomy" id="61235"/>
    <lineage>
        <taxon>Eukaryota</taxon>
        <taxon>Fungi</taxon>
        <taxon>Dikarya</taxon>
        <taxon>Ascomycota</taxon>
        <taxon>Pezizomycotina</taxon>
        <taxon>Sordariomycetes</taxon>
        <taxon>Hypocreomycetidae</taxon>
        <taxon>Hypocreales</taxon>
        <taxon>Nectriaceae</taxon>
        <taxon>Fusarium</taxon>
        <taxon>Fusarium incarnatum-equiseti species complex</taxon>
    </lineage>
</organism>
<dbReference type="Proteomes" id="UP000693738">
    <property type="component" value="Unassembled WGS sequence"/>
</dbReference>
<evidence type="ECO:0000256" key="9">
    <source>
        <dbReference type="ARBA" id="ARBA00023159"/>
    </source>
</evidence>
<dbReference type="InterPro" id="IPR018060">
    <property type="entry name" value="HTH_AraC"/>
</dbReference>
<dbReference type="AlphaFoldDB" id="A0A8J2NNR8"/>
<keyword evidence="3" id="KW-0808">Transferase</keyword>
<accession>A0A8J2NNR8</accession>
<evidence type="ECO:0000313" key="13">
    <source>
        <dbReference type="EMBL" id="CAG7564984.1"/>
    </source>
</evidence>
<dbReference type="GO" id="GO:0006307">
    <property type="term" value="P:DNA alkylation repair"/>
    <property type="evidence" value="ECO:0007669"/>
    <property type="project" value="UniProtKB-ARBA"/>
</dbReference>
<dbReference type="PROSITE" id="PS01124">
    <property type="entry name" value="HTH_ARAC_FAMILY_2"/>
    <property type="match status" value="1"/>
</dbReference>
<keyword evidence="10" id="KW-0804">Transcription</keyword>
<evidence type="ECO:0000256" key="11">
    <source>
        <dbReference type="ARBA" id="ARBA00023204"/>
    </source>
</evidence>
<protein>
    <recommendedName>
        <fullName evidence="12">HTH araC/xylS-type domain-containing protein</fullName>
    </recommendedName>
</protein>
<gene>
    <name evidence="13" type="ORF">FEQUK3_LOCUS10678</name>
</gene>
<keyword evidence="2" id="KW-0489">Methyltransferase</keyword>
<sequence length="240" mass="27398">MDSYEYNYTLASADFLTIIASFDDDTSRWDAVTSRNTNADGIFVYAVRTTKIFCRPICKARLPRRANVSFFANGHEAQQAGFRACKRCKPEVAGAMPEEATVRKIRAFVQQHAEKQDDTEVRLSLSQMARQTGLSKWHFHRVFKKCVGVTPTEYLRVKRQGLCLQNLLQTAETSSVDKFDFETLSQDYDTRTWDESVACSGYATTETPSTTLGDNPWSIDEFLIWPEKNQLPIIQDTYLT</sequence>
<keyword evidence="11" id="KW-0234">DNA repair</keyword>
<evidence type="ECO:0000256" key="2">
    <source>
        <dbReference type="ARBA" id="ARBA00022603"/>
    </source>
</evidence>
<dbReference type="EMBL" id="CAJSTJ010000173">
    <property type="protein sequence ID" value="CAG7564984.1"/>
    <property type="molecule type" value="Genomic_DNA"/>
</dbReference>
<keyword evidence="9" id="KW-0010">Activator</keyword>
<keyword evidence="5" id="KW-0227">DNA damage</keyword>
<proteinExistence type="predicted"/>
<keyword evidence="7" id="KW-0805">Transcription regulation</keyword>
<evidence type="ECO:0000256" key="4">
    <source>
        <dbReference type="ARBA" id="ARBA00022723"/>
    </source>
</evidence>
<dbReference type="GO" id="GO:0032259">
    <property type="term" value="P:methylation"/>
    <property type="evidence" value="ECO:0007669"/>
    <property type="project" value="UniProtKB-KW"/>
</dbReference>
<keyword evidence="6" id="KW-0862">Zinc</keyword>
<evidence type="ECO:0000256" key="5">
    <source>
        <dbReference type="ARBA" id="ARBA00022763"/>
    </source>
</evidence>
<dbReference type="InterPro" id="IPR004026">
    <property type="entry name" value="Ada_DNA_repair_Zn-bd"/>
</dbReference>
<dbReference type="Pfam" id="PF00165">
    <property type="entry name" value="HTH_AraC"/>
    <property type="match status" value="1"/>
</dbReference>
<evidence type="ECO:0000256" key="7">
    <source>
        <dbReference type="ARBA" id="ARBA00023015"/>
    </source>
</evidence>
<evidence type="ECO:0000259" key="12">
    <source>
        <dbReference type="PROSITE" id="PS01124"/>
    </source>
</evidence>
<evidence type="ECO:0000256" key="1">
    <source>
        <dbReference type="ARBA" id="ARBA00001947"/>
    </source>
</evidence>
<evidence type="ECO:0000256" key="6">
    <source>
        <dbReference type="ARBA" id="ARBA00022833"/>
    </source>
</evidence>
<keyword evidence="4" id="KW-0479">Metal-binding</keyword>
<dbReference type="GO" id="GO:0003700">
    <property type="term" value="F:DNA-binding transcription factor activity"/>
    <property type="evidence" value="ECO:0007669"/>
    <property type="project" value="InterPro"/>
</dbReference>
<evidence type="ECO:0000256" key="8">
    <source>
        <dbReference type="ARBA" id="ARBA00023125"/>
    </source>
</evidence>
<comment type="cofactor">
    <cofactor evidence="1">
        <name>Zn(2+)</name>
        <dbReference type="ChEBI" id="CHEBI:29105"/>
    </cofactor>
</comment>
<dbReference type="FunFam" id="3.40.10.10:FF:000001">
    <property type="entry name" value="DNA-3-methyladenine glycosylase 2"/>
    <property type="match status" value="1"/>
</dbReference>
<keyword evidence="8" id="KW-0238">DNA-binding</keyword>
<feature type="domain" description="HTH araC/xylS-type" evidence="12">
    <location>
        <begin position="103"/>
        <end position="176"/>
    </location>
</feature>
<dbReference type="GO" id="GO:0008270">
    <property type="term" value="F:zinc ion binding"/>
    <property type="evidence" value="ECO:0007669"/>
    <property type="project" value="InterPro"/>
</dbReference>